<dbReference type="VEuPathDB" id="FungiDB:RhiirFUN_008613"/>
<name>A0A2I1GKL1_9GLOM</name>
<gene>
    <name evidence="2" type="ORF">RhiirA4_403140</name>
    <name evidence="1" type="ORF">RhiirA5_347694</name>
</gene>
<dbReference type="Proteomes" id="UP000232722">
    <property type="component" value="Unassembled WGS sequence"/>
</dbReference>
<dbReference type="VEuPathDB" id="FungiDB:RhiirA1_407297"/>
<dbReference type="EMBL" id="LLXI01000518">
    <property type="protein sequence ID" value="PKY47114.1"/>
    <property type="molecule type" value="Genomic_DNA"/>
</dbReference>
<evidence type="ECO:0000313" key="2">
    <source>
        <dbReference type="EMBL" id="PKY47114.1"/>
    </source>
</evidence>
<dbReference type="AlphaFoldDB" id="A0A2I1GKL1"/>
<evidence type="ECO:0000313" key="1">
    <source>
        <dbReference type="EMBL" id="PKC16441.1"/>
    </source>
</evidence>
<evidence type="ECO:0000313" key="4">
    <source>
        <dbReference type="Proteomes" id="UP000234323"/>
    </source>
</evidence>
<evidence type="ECO:0000313" key="3">
    <source>
        <dbReference type="Proteomes" id="UP000232722"/>
    </source>
</evidence>
<protein>
    <submittedName>
        <fullName evidence="2">Uncharacterized protein</fullName>
    </submittedName>
</protein>
<dbReference type="Proteomes" id="UP000234323">
    <property type="component" value="Unassembled WGS sequence"/>
</dbReference>
<sequence>MNKNDNKDEIFLKEFMNKLFNTIIYNTNEFKENQAECLINSFKIINDKLRRFNDINDIIKLIQNHKNHDIWFSSLNGLFHQCGYMDYYYIDYNKCLNLYLLAIKNEEIL</sequence>
<reference evidence="2 4" key="1">
    <citation type="submission" date="2015-10" db="EMBL/GenBank/DDBJ databases">
        <title>Genome analyses suggest a sexual origin of heterokaryosis in a supposedly ancient asexual fungus.</title>
        <authorList>
            <person name="Ropars J."/>
            <person name="Sedzielewska K."/>
            <person name="Noel J."/>
            <person name="Charron P."/>
            <person name="Farinelli L."/>
            <person name="Marton T."/>
            <person name="Kruger M."/>
            <person name="Pelin A."/>
            <person name="Brachmann A."/>
            <person name="Corradi N."/>
        </authorList>
    </citation>
    <scope>NUCLEOTIDE SEQUENCE [LARGE SCALE GENOMIC DNA]</scope>
    <source>
        <strain evidence="2 4">A4</strain>
        <strain evidence="1 3">A5</strain>
    </source>
</reference>
<dbReference type="EMBL" id="LLXJ01000047">
    <property type="protein sequence ID" value="PKC16441.1"/>
    <property type="molecule type" value="Genomic_DNA"/>
</dbReference>
<keyword evidence="4" id="KW-1185">Reference proteome</keyword>
<accession>A0A2I1GKL1</accession>
<organism evidence="2 4">
    <name type="scientific">Rhizophagus irregularis</name>
    <dbReference type="NCBI Taxonomy" id="588596"/>
    <lineage>
        <taxon>Eukaryota</taxon>
        <taxon>Fungi</taxon>
        <taxon>Fungi incertae sedis</taxon>
        <taxon>Mucoromycota</taxon>
        <taxon>Glomeromycotina</taxon>
        <taxon>Glomeromycetes</taxon>
        <taxon>Glomerales</taxon>
        <taxon>Glomeraceae</taxon>
        <taxon>Rhizophagus</taxon>
    </lineage>
</organism>
<feature type="non-terminal residue" evidence="2">
    <location>
        <position position="109"/>
    </location>
</feature>
<reference evidence="1 3" key="2">
    <citation type="submission" date="2017-09" db="EMBL/GenBank/DDBJ databases">
        <title>Extensive intraspecific genome diversity in a model arbuscular mycorrhizal fungus.</title>
        <authorList>
            <person name="Chen E.C."/>
            <person name="Morin E."/>
            <person name="Beaudet D."/>
            <person name="Noel J."/>
            <person name="Ndikumana S."/>
            <person name="Charron P."/>
            <person name="St-Onge C."/>
            <person name="Giorgi J."/>
            <person name="Grigoriev I.V."/>
            <person name="Roux C."/>
            <person name="Martin F.M."/>
            <person name="Corradi N."/>
        </authorList>
    </citation>
    <scope>NUCLEOTIDE SEQUENCE [LARGE SCALE GENOMIC DNA]</scope>
    <source>
        <strain evidence="1 3">A5</strain>
    </source>
</reference>
<proteinExistence type="predicted"/>
<comment type="caution">
    <text evidence="2">The sequence shown here is derived from an EMBL/GenBank/DDBJ whole genome shotgun (WGS) entry which is preliminary data.</text>
</comment>